<protein>
    <submittedName>
        <fullName evidence="1">Uncharacterized protein</fullName>
    </submittedName>
</protein>
<keyword evidence="2" id="KW-1185">Reference proteome</keyword>
<name>A0A8S0W3E6_CYCAE</name>
<evidence type="ECO:0000313" key="2">
    <source>
        <dbReference type="Proteomes" id="UP000467700"/>
    </source>
</evidence>
<comment type="caution">
    <text evidence="1">The sequence shown here is derived from an EMBL/GenBank/DDBJ whole genome shotgun (WGS) entry which is preliminary data.</text>
</comment>
<gene>
    <name evidence="1" type="ORF">AAE3_LOCUS3116</name>
</gene>
<dbReference type="EMBL" id="CACVBS010000031">
    <property type="protein sequence ID" value="CAA7260854.1"/>
    <property type="molecule type" value="Genomic_DNA"/>
</dbReference>
<dbReference type="OrthoDB" id="2923694at2759"/>
<dbReference type="AlphaFoldDB" id="A0A8S0W3E6"/>
<dbReference type="Proteomes" id="UP000467700">
    <property type="component" value="Unassembled WGS sequence"/>
</dbReference>
<accession>A0A8S0W3E6</accession>
<evidence type="ECO:0000313" key="1">
    <source>
        <dbReference type="EMBL" id="CAA7260854.1"/>
    </source>
</evidence>
<sequence>MASLATWLMTDTSPRFPPELLDLFIDTLGERPITESQRSALTTCGLVSRSFAHRSRRHTFYRGINLLDVAFNTSWKELGLGLRHALTDLFRSSRLATLHITITTDLPRILLIGSHIKHLLLHWCLVDDAPVPLHYSSRYPAVRNNYPQLETLDLEPCLRSTALLGNENTGREGAEGSALPALRVFKCCLRGFADFDSVVSILPRVENTVEYLKVHYGDSALWLDRSTSFNFTKMKKLHHLAIHLDMTPNLPLLFPNATNSDFFPIPRVPPSLSRLDVVLRALSRASPENVSKAFFNSFTEPSEMERWSRLNRALSSSEFAGVKEVVLTLQFSSSMVHVFLDEKARFVRRADASLRAVLSHFKEPKTSKSLSIQVQF</sequence>
<reference evidence="1 2" key="1">
    <citation type="submission" date="2020-01" db="EMBL/GenBank/DDBJ databases">
        <authorList>
            <person name="Gupta K D."/>
        </authorList>
    </citation>
    <scope>NUCLEOTIDE SEQUENCE [LARGE SCALE GENOMIC DNA]</scope>
</reference>
<organism evidence="1 2">
    <name type="scientific">Cyclocybe aegerita</name>
    <name type="common">Black poplar mushroom</name>
    <name type="synonym">Agrocybe aegerita</name>
    <dbReference type="NCBI Taxonomy" id="1973307"/>
    <lineage>
        <taxon>Eukaryota</taxon>
        <taxon>Fungi</taxon>
        <taxon>Dikarya</taxon>
        <taxon>Basidiomycota</taxon>
        <taxon>Agaricomycotina</taxon>
        <taxon>Agaricomycetes</taxon>
        <taxon>Agaricomycetidae</taxon>
        <taxon>Agaricales</taxon>
        <taxon>Agaricineae</taxon>
        <taxon>Bolbitiaceae</taxon>
        <taxon>Cyclocybe</taxon>
    </lineage>
</organism>
<proteinExistence type="predicted"/>